<dbReference type="AlphaFoldDB" id="K1PI13"/>
<protein>
    <submittedName>
        <fullName evidence="2">Leucine-rich repeat protein soc-2-like protein</fullName>
    </submittedName>
</protein>
<dbReference type="InParanoid" id="K1PI13"/>
<accession>K1PI13</accession>
<dbReference type="InterPro" id="IPR032675">
    <property type="entry name" value="LRR_dom_sf"/>
</dbReference>
<proteinExistence type="predicted"/>
<dbReference type="SUPFAM" id="SSF52058">
    <property type="entry name" value="L domain-like"/>
    <property type="match status" value="1"/>
</dbReference>
<dbReference type="Pfam" id="PF23598">
    <property type="entry name" value="LRR_14"/>
    <property type="match status" value="1"/>
</dbReference>
<dbReference type="SMART" id="SM00369">
    <property type="entry name" value="LRR_TYP"/>
    <property type="match status" value="3"/>
</dbReference>
<evidence type="ECO:0000259" key="1">
    <source>
        <dbReference type="Pfam" id="PF23598"/>
    </source>
</evidence>
<reference evidence="2" key="1">
    <citation type="journal article" date="2012" name="Nature">
        <title>The oyster genome reveals stress adaptation and complexity of shell formation.</title>
        <authorList>
            <person name="Zhang G."/>
            <person name="Fang X."/>
            <person name="Guo X."/>
            <person name="Li L."/>
            <person name="Luo R."/>
            <person name="Xu F."/>
            <person name="Yang P."/>
            <person name="Zhang L."/>
            <person name="Wang X."/>
            <person name="Qi H."/>
            <person name="Xiong Z."/>
            <person name="Que H."/>
            <person name="Xie Y."/>
            <person name="Holland P.W."/>
            <person name="Paps J."/>
            <person name="Zhu Y."/>
            <person name="Wu F."/>
            <person name="Chen Y."/>
            <person name="Wang J."/>
            <person name="Peng C."/>
            <person name="Meng J."/>
            <person name="Yang L."/>
            <person name="Liu J."/>
            <person name="Wen B."/>
            <person name="Zhang N."/>
            <person name="Huang Z."/>
            <person name="Zhu Q."/>
            <person name="Feng Y."/>
            <person name="Mount A."/>
            <person name="Hedgecock D."/>
            <person name="Xu Z."/>
            <person name="Liu Y."/>
            <person name="Domazet-Loso T."/>
            <person name="Du Y."/>
            <person name="Sun X."/>
            <person name="Zhang S."/>
            <person name="Liu B."/>
            <person name="Cheng P."/>
            <person name="Jiang X."/>
            <person name="Li J."/>
            <person name="Fan D."/>
            <person name="Wang W."/>
            <person name="Fu W."/>
            <person name="Wang T."/>
            <person name="Wang B."/>
            <person name="Zhang J."/>
            <person name="Peng Z."/>
            <person name="Li Y."/>
            <person name="Li N."/>
            <person name="Wang J."/>
            <person name="Chen M."/>
            <person name="He Y."/>
            <person name="Tan F."/>
            <person name="Song X."/>
            <person name="Zheng Q."/>
            <person name="Huang R."/>
            <person name="Yang H."/>
            <person name="Du X."/>
            <person name="Chen L."/>
            <person name="Yang M."/>
            <person name="Gaffney P.M."/>
            <person name="Wang S."/>
            <person name="Luo L."/>
            <person name="She Z."/>
            <person name="Ming Y."/>
            <person name="Huang W."/>
            <person name="Zhang S."/>
            <person name="Huang B."/>
            <person name="Zhang Y."/>
            <person name="Qu T."/>
            <person name="Ni P."/>
            <person name="Miao G."/>
            <person name="Wang J."/>
            <person name="Wang Q."/>
            <person name="Steinberg C.E."/>
            <person name="Wang H."/>
            <person name="Li N."/>
            <person name="Qian L."/>
            <person name="Zhang G."/>
            <person name="Li Y."/>
            <person name="Yang H."/>
            <person name="Liu X."/>
            <person name="Wang J."/>
            <person name="Yin Y."/>
            <person name="Wang J."/>
        </authorList>
    </citation>
    <scope>NUCLEOTIDE SEQUENCE [LARGE SCALE GENOMIC DNA]</scope>
    <source>
        <strain evidence="2">05x7-T-G4-1.051#20</strain>
    </source>
</reference>
<feature type="domain" description="Disease resistance R13L4/SHOC-2-like LRR" evidence="1">
    <location>
        <begin position="105"/>
        <end position="201"/>
    </location>
</feature>
<dbReference type="EMBL" id="JH817571">
    <property type="protein sequence ID" value="EKC21208.1"/>
    <property type="molecule type" value="Genomic_DNA"/>
</dbReference>
<dbReference type="Gene3D" id="3.80.10.10">
    <property type="entry name" value="Ribonuclease Inhibitor"/>
    <property type="match status" value="1"/>
</dbReference>
<dbReference type="PANTHER" id="PTHR48051">
    <property type="match status" value="1"/>
</dbReference>
<dbReference type="InterPro" id="IPR055414">
    <property type="entry name" value="LRR_R13L4/SHOC2-like"/>
</dbReference>
<organism evidence="2">
    <name type="scientific">Magallana gigas</name>
    <name type="common">Pacific oyster</name>
    <name type="synonym">Crassostrea gigas</name>
    <dbReference type="NCBI Taxonomy" id="29159"/>
    <lineage>
        <taxon>Eukaryota</taxon>
        <taxon>Metazoa</taxon>
        <taxon>Spiralia</taxon>
        <taxon>Lophotrochozoa</taxon>
        <taxon>Mollusca</taxon>
        <taxon>Bivalvia</taxon>
        <taxon>Autobranchia</taxon>
        <taxon>Pteriomorphia</taxon>
        <taxon>Ostreida</taxon>
        <taxon>Ostreoidea</taxon>
        <taxon>Ostreidae</taxon>
        <taxon>Magallana</taxon>
    </lineage>
</organism>
<dbReference type="InterPro" id="IPR003591">
    <property type="entry name" value="Leu-rich_rpt_typical-subtyp"/>
</dbReference>
<dbReference type="GO" id="GO:0005737">
    <property type="term" value="C:cytoplasm"/>
    <property type="evidence" value="ECO:0007669"/>
    <property type="project" value="TreeGrafter"/>
</dbReference>
<evidence type="ECO:0000313" key="2">
    <source>
        <dbReference type="EMBL" id="EKC21208.1"/>
    </source>
</evidence>
<dbReference type="PANTHER" id="PTHR48051:SF1">
    <property type="entry name" value="RAS SUPPRESSOR PROTEIN 1"/>
    <property type="match status" value="1"/>
</dbReference>
<dbReference type="InterPro" id="IPR050216">
    <property type="entry name" value="LRR_domain-containing"/>
</dbReference>
<sequence length="210" mass="23528">MSGYFYQYITVVVRDFIFFHDDVQSTTIAVAIASSLCCSIVWAICHLLTLGSSSASCGEYIADYTCRFVTCKICCLAPSSCTTHQAAEKRRRPYRIPRNGVTEINLRSNSIQHMPASLYKLKNLKVLKFEKNKIDSLSGAVSNLLDLEDLNLSHCQLSAIPRELGSCCALRKVDISHNRITDLPAHFGQLRELTRLNLSGNNLRPKAKRK</sequence>
<gene>
    <name evidence="2" type="ORF">CGI_10004294</name>
</gene>
<name>K1PI13_MAGGI</name>
<dbReference type="HOGENOM" id="CLU_1311196_0_0_1"/>